<dbReference type="PANTHER" id="PTHR33164:SF99">
    <property type="entry name" value="MARR FAMILY REGULATORY PROTEIN"/>
    <property type="match status" value="1"/>
</dbReference>
<organism evidence="2 3">
    <name type="scientific">Streptomyces palmae</name>
    <dbReference type="NCBI Taxonomy" id="1701085"/>
    <lineage>
        <taxon>Bacteria</taxon>
        <taxon>Bacillati</taxon>
        <taxon>Actinomycetota</taxon>
        <taxon>Actinomycetes</taxon>
        <taxon>Kitasatosporales</taxon>
        <taxon>Streptomycetaceae</taxon>
        <taxon>Streptomyces</taxon>
    </lineage>
</organism>
<evidence type="ECO:0000313" key="2">
    <source>
        <dbReference type="EMBL" id="TGB12085.1"/>
    </source>
</evidence>
<dbReference type="RefSeq" id="WP_135338890.1">
    <property type="nucleotide sequence ID" value="NZ_JBHLTX010000035.1"/>
</dbReference>
<dbReference type="SUPFAM" id="SSF46785">
    <property type="entry name" value="Winged helix' DNA-binding domain"/>
    <property type="match status" value="1"/>
</dbReference>
<evidence type="ECO:0000259" key="1">
    <source>
        <dbReference type="PROSITE" id="PS50995"/>
    </source>
</evidence>
<dbReference type="PANTHER" id="PTHR33164">
    <property type="entry name" value="TRANSCRIPTIONAL REGULATOR, MARR FAMILY"/>
    <property type="match status" value="1"/>
</dbReference>
<dbReference type="GO" id="GO:0003700">
    <property type="term" value="F:DNA-binding transcription factor activity"/>
    <property type="evidence" value="ECO:0007669"/>
    <property type="project" value="InterPro"/>
</dbReference>
<proteinExistence type="predicted"/>
<dbReference type="OrthoDB" id="5195026at2"/>
<dbReference type="Pfam" id="PF12802">
    <property type="entry name" value="MarR_2"/>
    <property type="match status" value="1"/>
</dbReference>
<protein>
    <submittedName>
        <fullName evidence="2">MarR family transcriptional regulator</fullName>
    </submittedName>
</protein>
<dbReference type="InterPro" id="IPR000835">
    <property type="entry name" value="HTH_MarR-typ"/>
</dbReference>
<comment type="caution">
    <text evidence="2">The sequence shown here is derived from an EMBL/GenBank/DDBJ whole genome shotgun (WGS) entry which is preliminary data.</text>
</comment>
<dbReference type="InterPro" id="IPR036390">
    <property type="entry name" value="WH_DNA-bd_sf"/>
</dbReference>
<dbReference type="PROSITE" id="PS50995">
    <property type="entry name" value="HTH_MARR_2"/>
    <property type="match status" value="1"/>
</dbReference>
<sequence>MPAATAQPGPADAEMWNRVLSLYARVENRLGAALQRHHGLGLSEYRALGHLAAAPGKELRMQELAGRLGLNQSSVTRLVGRLNAADLTFRDLCPDDKRGAYTVLKETGRTRHEEARTTYEQTLTAALDEAAESDPAAAALVRSLRGDGG</sequence>
<accession>A0A4Z0H8B9</accession>
<dbReference type="EMBL" id="SRID01000079">
    <property type="protein sequence ID" value="TGB12085.1"/>
    <property type="molecule type" value="Genomic_DNA"/>
</dbReference>
<evidence type="ECO:0000313" key="3">
    <source>
        <dbReference type="Proteomes" id="UP000297948"/>
    </source>
</evidence>
<dbReference type="AlphaFoldDB" id="A0A4Z0H8B9"/>
<dbReference type="SMART" id="SM00347">
    <property type="entry name" value="HTH_MARR"/>
    <property type="match status" value="1"/>
</dbReference>
<dbReference type="InterPro" id="IPR039422">
    <property type="entry name" value="MarR/SlyA-like"/>
</dbReference>
<gene>
    <name evidence="2" type="ORF">E4099_11435</name>
</gene>
<dbReference type="InterPro" id="IPR036388">
    <property type="entry name" value="WH-like_DNA-bd_sf"/>
</dbReference>
<feature type="domain" description="HTH marR-type" evidence="1">
    <location>
        <begin position="16"/>
        <end position="145"/>
    </location>
</feature>
<dbReference type="Proteomes" id="UP000297948">
    <property type="component" value="Unassembled WGS sequence"/>
</dbReference>
<name>A0A4Z0H8B9_9ACTN</name>
<dbReference type="Gene3D" id="1.10.10.10">
    <property type="entry name" value="Winged helix-like DNA-binding domain superfamily/Winged helix DNA-binding domain"/>
    <property type="match status" value="1"/>
</dbReference>
<dbReference type="GO" id="GO:0006950">
    <property type="term" value="P:response to stress"/>
    <property type="evidence" value="ECO:0007669"/>
    <property type="project" value="TreeGrafter"/>
</dbReference>
<keyword evidence="3" id="KW-1185">Reference proteome</keyword>
<reference evidence="2 3" key="1">
    <citation type="submission" date="2019-03" db="EMBL/GenBank/DDBJ databases">
        <authorList>
            <person name="Gonzalez-Pimentel J.L."/>
        </authorList>
    </citation>
    <scope>NUCLEOTIDE SEQUENCE [LARGE SCALE GENOMIC DNA]</scope>
    <source>
        <strain evidence="2 3">JCM 31289</strain>
    </source>
</reference>